<dbReference type="GO" id="GO:0030234">
    <property type="term" value="F:enzyme regulator activity"/>
    <property type="evidence" value="ECO:0007669"/>
    <property type="project" value="InterPro"/>
</dbReference>
<reference evidence="2" key="1">
    <citation type="submission" date="2020-06" db="EMBL/GenBank/DDBJ databases">
        <title>Draft genomic sequence of Geomonas sp. Red330.</title>
        <authorList>
            <person name="Itoh H."/>
            <person name="Zhenxing X."/>
            <person name="Ushijima N."/>
            <person name="Masuda Y."/>
            <person name="Shiratori Y."/>
            <person name="Senoo K."/>
        </authorList>
    </citation>
    <scope>NUCLEOTIDE SEQUENCE [LARGE SCALE GENOMIC DNA]</scope>
    <source>
        <strain evidence="2">Red330</strain>
    </source>
</reference>
<name>A0A6V8MHT5_9BACT</name>
<dbReference type="InterPro" id="IPR002187">
    <property type="entry name" value="N-reg_PII"/>
</dbReference>
<dbReference type="AlphaFoldDB" id="A0A6V8MHT5"/>
<dbReference type="InterPro" id="IPR015867">
    <property type="entry name" value="N-reg_PII/ATP_PRibTrfase_C"/>
</dbReference>
<dbReference type="Gene3D" id="3.30.70.120">
    <property type="match status" value="1"/>
</dbReference>
<proteinExistence type="predicted"/>
<dbReference type="SMART" id="SM00938">
    <property type="entry name" value="P-II"/>
    <property type="match status" value="1"/>
</dbReference>
<organism evidence="1 2">
    <name type="scientific">Geomonas silvestris</name>
    <dbReference type="NCBI Taxonomy" id="2740184"/>
    <lineage>
        <taxon>Bacteria</taxon>
        <taxon>Pseudomonadati</taxon>
        <taxon>Thermodesulfobacteriota</taxon>
        <taxon>Desulfuromonadia</taxon>
        <taxon>Geobacterales</taxon>
        <taxon>Geobacteraceae</taxon>
        <taxon>Geomonas</taxon>
    </lineage>
</organism>
<sequence length="98" mass="10713">MKLIEAVVNTLKVQEVRGVLEELGVVDFMESSILCHQKGRVMVFRGAKLVANVAEKVKLEIISSDDAAEAIVAALSSIVRSGGRQECRIAMRPYIEVV</sequence>
<protein>
    <submittedName>
        <fullName evidence="1">Nitrogen regulatory protein P-II 1</fullName>
    </submittedName>
</protein>
<evidence type="ECO:0000313" key="1">
    <source>
        <dbReference type="EMBL" id="GFO59561.1"/>
    </source>
</evidence>
<evidence type="ECO:0000313" key="2">
    <source>
        <dbReference type="Proteomes" id="UP000556026"/>
    </source>
</evidence>
<dbReference type="Proteomes" id="UP000556026">
    <property type="component" value="Unassembled WGS sequence"/>
</dbReference>
<dbReference type="RefSeq" id="WP_183354379.1">
    <property type="nucleotide sequence ID" value="NZ_BLXX01000004.1"/>
</dbReference>
<accession>A0A6V8MHT5</accession>
<dbReference type="PROSITE" id="PS51343">
    <property type="entry name" value="PII_GLNB_DOM"/>
    <property type="match status" value="1"/>
</dbReference>
<keyword evidence="2" id="KW-1185">Reference proteome</keyword>
<dbReference type="InterPro" id="IPR011322">
    <property type="entry name" value="N-reg_PII-like_a/b"/>
</dbReference>
<dbReference type="EMBL" id="BLXX01000004">
    <property type="protein sequence ID" value="GFO59561.1"/>
    <property type="molecule type" value="Genomic_DNA"/>
</dbReference>
<comment type="caution">
    <text evidence="1">The sequence shown here is derived from an EMBL/GenBank/DDBJ whole genome shotgun (WGS) entry which is preliminary data.</text>
</comment>
<gene>
    <name evidence="1" type="primary">glnK_2</name>
    <name evidence="1" type="ORF">GMST_18860</name>
</gene>
<dbReference type="SUPFAM" id="SSF54913">
    <property type="entry name" value="GlnB-like"/>
    <property type="match status" value="1"/>
</dbReference>
<dbReference type="Pfam" id="PF00543">
    <property type="entry name" value="P-II"/>
    <property type="match status" value="1"/>
</dbReference>
<dbReference type="PRINTS" id="PR00340">
    <property type="entry name" value="PIIGLNB"/>
</dbReference>
<dbReference type="GO" id="GO:0006808">
    <property type="term" value="P:regulation of nitrogen utilization"/>
    <property type="evidence" value="ECO:0007669"/>
    <property type="project" value="InterPro"/>
</dbReference>